<feature type="region of interest" description="Disordered" evidence="5">
    <location>
        <begin position="1"/>
        <end position="27"/>
    </location>
</feature>
<feature type="domain" description="Succinylglutamate desuccinylase/Aspartoacylase catalytic" evidence="6">
    <location>
        <begin position="67"/>
        <end position="208"/>
    </location>
</feature>
<accession>A0A840XXJ5</accession>
<evidence type="ECO:0000256" key="1">
    <source>
        <dbReference type="ARBA" id="ARBA00001947"/>
    </source>
</evidence>
<dbReference type="Proteomes" id="UP000580654">
    <property type="component" value="Unassembled WGS sequence"/>
</dbReference>
<comment type="cofactor">
    <cofactor evidence="1">
        <name>Zn(2+)</name>
        <dbReference type="ChEBI" id="CHEBI:29105"/>
    </cofactor>
</comment>
<reference evidence="7 8" key="1">
    <citation type="submission" date="2020-08" db="EMBL/GenBank/DDBJ databases">
        <title>Genomic Encyclopedia of Type Strains, Phase IV (KMG-IV): sequencing the most valuable type-strain genomes for metagenomic binning, comparative biology and taxonomic classification.</title>
        <authorList>
            <person name="Goeker M."/>
        </authorList>
    </citation>
    <scope>NUCLEOTIDE SEQUENCE [LARGE SCALE GENOMIC DNA]</scope>
    <source>
        <strain evidence="7 8">DSM 25622</strain>
    </source>
</reference>
<dbReference type="Gene3D" id="3.40.630.10">
    <property type="entry name" value="Zn peptidases"/>
    <property type="match status" value="1"/>
</dbReference>
<evidence type="ECO:0000256" key="4">
    <source>
        <dbReference type="ARBA" id="ARBA00022833"/>
    </source>
</evidence>
<protein>
    <submittedName>
        <fullName evidence="7">Putative deacylase</fullName>
    </submittedName>
</protein>
<dbReference type="Pfam" id="PF24827">
    <property type="entry name" value="AstE_AspA_cat"/>
    <property type="match status" value="1"/>
</dbReference>
<organism evidence="7 8">
    <name type="scientific">Muricoccus pecuniae</name>
    <dbReference type="NCBI Taxonomy" id="693023"/>
    <lineage>
        <taxon>Bacteria</taxon>
        <taxon>Pseudomonadati</taxon>
        <taxon>Pseudomonadota</taxon>
        <taxon>Alphaproteobacteria</taxon>
        <taxon>Acetobacterales</taxon>
        <taxon>Roseomonadaceae</taxon>
        <taxon>Muricoccus</taxon>
    </lineage>
</organism>
<evidence type="ECO:0000259" key="6">
    <source>
        <dbReference type="Pfam" id="PF24827"/>
    </source>
</evidence>
<dbReference type="InterPro" id="IPR055438">
    <property type="entry name" value="AstE_AspA_cat"/>
</dbReference>
<dbReference type="EMBL" id="JACIJD010000002">
    <property type="protein sequence ID" value="MBB5692606.1"/>
    <property type="molecule type" value="Genomic_DNA"/>
</dbReference>
<evidence type="ECO:0000256" key="3">
    <source>
        <dbReference type="ARBA" id="ARBA00022801"/>
    </source>
</evidence>
<gene>
    <name evidence="7" type="ORF">FHS87_000621</name>
</gene>
<keyword evidence="3" id="KW-0378">Hydrolase</keyword>
<comment type="caution">
    <text evidence="7">The sequence shown here is derived from an EMBL/GenBank/DDBJ whole genome shotgun (WGS) entry which is preliminary data.</text>
</comment>
<dbReference type="RefSeq" id="WP_184513730.1">
    <property type="nucleotide sequence ID" value="NZ_JACIJD010000002.1"/>
</dbReference>
<keyword evidence="4" id="KW-0862">Zinc</keyword>
<evidence type="ECO:0000313" key="8">
    <source>
        <dbReference type="Proteomes" id="UP000580654"/>
    </source>
</evidence>
<dbReference type="GO" id="GO:0046872">
    <property type="term" value="F:metal ion binding"/>
    <property type="evidence" value="ECO:0007669"/>
    <property type="project" value="UniProtKB-KW"/>
</dbReference>
<sequence length="341" mass="36485">MVTSPRQTGQPEGRPAGAEDAATARRRPAFPVLDEGFPVRVPVPDLREAARGNTGIPGVWRLESGLPGPRAAIVSLVHGNEFAGAAVLARWLREGVRPLRGTLTLVFANLDAFARFDPADPTLSRYLDEDLNRVWSPAILDGPRDSLELRRARALRPVVEAAEALLDLHSMLWPSEPLILAGHSPEARAMAAATGLPATVVLDGPHPDGPRLMDHAAFAGPRARGVALLAEAGPHWEPGTEAVAEACARGFLRALGMDAPRRPAAAPEIWTVTRAVAATSRRFAFTDDFRGGAVIPRAGTLIARDGGAEIRTPHDDCMLVMPSPRVMRGHVAVRLARREEG</sequence>
<dbReference type="SUPFAM" id="SSF53187">
    <property type="entry name" value="Zn-dependent exopeptidases"/>
    <property type="match status" value="1"/>
</dbReference>
<evidence type="ECO:0000256" key="2">
    <source>
        <dbReference type="ARBA" id="ARBA00022723"/>
    </source>
</evidence>
<feature type="compositionally biased region" description="Polar residues" evidence="5">
    <location>
        <begin position="1"/>
        <end position="10"/>
    </location>
</feature>
<dbReference type="GO" id="GO:0016788">
    <property type="term" value="F:hydrolase activity, acting on ester bonds"/>
    <property type="evidence" value="ECO:0007669"/>
    <property type="project" value="InterPro"/>
</dbReference>
<name>A0A840XXJ5_9PROT</name>
<evidence type="ECO:0000313" key="7">
    <source>
        <dbReference type="EMBL" id="MBB5692606.1"/>
    </source>
</evidence>
<dbReference type="AlphaFoldDB" id="A0A840XXJ5"/>
<proteinExistence type="predicted"/>
<evidence type="ECO:0000256" key="5">
    <source>
        <dbReference type="SAM" id="MobiDB-lite"/>
    </source>
</evidence>
<keyword evidence="2" id="KW-0479">Metal-binding</keyword>
<keyword evidence="8" id="KW-1185">Reference proteome</keyword>